<proteinExistence type="predicted"/>
<dbReference type="SUPFAM" id="SSF75005">
    <property type="entry name" value="Arabinanase/levansucrase/invertase"/>
    <property type="match status" value="1"/>
</dbReference>
<dbReference type="CDD" id="cd08994">
    <property type="entry name" value="GH43_62_32_68_117_130-like"/>
    <property type="match status" value="1"/>
</dbReference>
<gene>
    <name evidence="1" type="ORF">HHX25_12825</name>
</gene>
<reference evidence="1 2" key="1">
    <citation type="submission" date="2020-04" db="EMBL/GenBank/DDBJ databases">
        <title>A Flavivirga sp. nov.</title>
        <authorList>
            <person name="Sun X."/>
        </authorList>
    </citation>
    <scope>NUCLEOTIDE SEQUENCE [LARGE SCALE GENOMIC DNA]</scope>
    <source>
        <strain evidence="1 2">Y03</strain>
    </source>
</reference>
<sequence>MGYNNLNKQFLKTASLVTFWVFFINIMSFGQSQDSIPFEPNIVFGGQFKDLILPMPIINGLETEGIWGNENVIPRDKDNGIEDNEWCYWGGNPILGNDGKYHIAICRWPENKGHHGWFNSEVAHCVSDTPIGPYKITGTIVEKGHNPEVIKMPDGSFVLHTLGSKVFKANHMKGPWERIGSMKLDARGFRPDDKFGSNLTSEYRPDGSIIVMKKDGDITISRKGILGPYKMMSINNYTRTTGYPEDPVIWRSRHQYHAIYNHAQDRKSGYMRSINGIHWKNEAGLPYDASTTFYTDGTKNTWYKFERPKVLQDSLGRASHLSLAIMDVAKSKDKGDDNHSSKNMIMPLVLEKLITILNDEPITPKTKKITLKIKAEHGFNPQKDLDIKSLRFGSDQLVNYGGGCKAASTKNSGKDLIIIFKGQNGINHRDFDFKLIGQTKKGDLIYGYALLPGRSIEEEALIVLPIKINDVNGSKVLESEIENGGLSKSKNFKAEIREYSRTGLRILKTIDFASLLPYESTKISIPLEDSDTGNREYEIVILGDRHYDELWQKLDETNSSVEFIGNWQKRKKEEKSCFMGSEMVSTTIGDSVEFTFTGTRAKVYGKLGQRKGPHEIGAYDVYIDGEFVEKIRCGWRPISQSPIYQTNVLNMGKHSLKLVKSKSEYMGEVTIDAFAYETVPYKKRKD</sequence>
<name>A0ABX1RXT8_9FLAO</name>
<dbReference type="EMBL" id="JABBHF010000007">
    <property type="protein sequence ID" value="NMH88391.1"/>
    <property type="molecule type" value="Genomic_DNA"/>
</dbReference>
<comment type="caution">
    <text evidence="1">The sequence shown here is derived from an EMBL/GenBank/DDBJ whole genome shotgun (WGS) entry which is preliminary data.</text>
</comment>
<evidence type="ECO:0000313" key="1">
    <source>
        <dbReference type="EMBL" id="NMH88391.1"/>
    </source>
</evidence>
<organism evidence="1 2">
    <name type="scientific">Flavivirga algicola</name>
    <dbReference type="NCBI Taxonomy" id="2729136"/>
    <lineage>
        <taxon>Bacteria</taxon>
        <taxon>Pseudomonadati</taxon>
        <taxon>Bacteroidota</taxon>
        <taxon>Flavobacteriia</taxon>
        <taxon>Flavobacteriales</taxon>
        <taxon>Flavobacteriaceae</taxon>
        <taxon>Flavivirga</taxon>
    </lineage>
</organism>
<dbReference type="RefSeq" id="WP_169674101.1">
    <property type="nucleotide sequence ID" value="NZ_JABBHF010000007.1"/>
</dbReference>
<dbReference type="InterPro" id="IPR023296">
    <property type="entry name" value="Glyco_hydro_beta-prop_sf"/>
</dbReference>
<dbReference type="Gene3D" id="2.115.10.20">
    <property type="entry name" value="Glycosyl hydrolase domain, family 43"/>
    <property type="match status" value="1"/>
</dbReference>
<accession>A0ABX1RXT8</accession>
<protein>
    <submittedName>
        <fullName evidence="1">Uncharacterized protein</fullName>
    </submittedName>
</protein>
<keyword evidence="2" id="KW-1185">Reference proteome</keyword>
<dbReference type="Proteomes" id="UP000746690">
    <property type="component" value="Unassembled WGS sequence"/>
</dbReference>
<evidence type="ECO:0000313" key="2">
    <source>
        <dbReference type="Proteomes" id="UP000746690"/>
    </source>
</evidence>
<dbReference type="Gene3D" id="2.60.120.260">
    <property type="entry name" value="Galactose-binding domain-like"/>
    <property type="match status" value="1"/>
</dbReference>